<feature type="domain" description="Insertion element IS1 protein InsA helix-turn-helix" evidence="6">
    <location>
        <begin position="42"/>
        <end position="85"/>
    </location>
</feature>
<evidence type="ECO:0000313" key="8">
    <source>
        <dbReference type="Proteomes" id="UP000190460"/>
    </source>
</evidence>
<dbReference type="GO" id="GO:0006313">
    <property type="term" value="P:DNA transposition"/>
    <property type="evidence" value="ECO:0007669"/>
    <property type="project" value="InterPro"/>
</dbReference>
<keyword evidence="4" id="KW-0233">DNA recombination</keyword>
<feature type="domain" description="InsA N-terminal zinc ribbon" evidence="5">
    <location>
        <begin position="1"/>
        <end position="33"/>
    </location>
</feature>
<evidence type="ECO:0000256" key="3">
    <source>
        <dbReference type="ARBA" id="ARBA00022578"/>
    </source>
</evidence>
<evidence type="ECO:0000313" key="7">
    <source>
        <dbReference type="EMBL" id="SKA69361.1"/>
    </source>
</evidence>
<dbReference type="AlphaFoldDB" id="A0A1T4VXY3"/>
<dbReference type="PANTHER" id="PTHR47923:SF1">
    <property type="entry name" value="INSERTION ELEMENT IS1 1 PROTEIN INSA-RELATED"/>
    <property type="match status" value="1"/>
</dbReference>
<accession>A0A1T4VXY3</accession>
<comment type="function">
    <text evidence="1">Absolutely required for transposition of IS1.</text>
</comment>
<keyword evidence="8" id="KW-1185">Reference proteome</keyword>
<comment type="similarity">
    <text evidence="2">Belongs to the IS1 elements InsA family.</text>
</comment>
<organism evidence="7 8">
    <name type="scientific">Thiothrix eikelboomii</name>
    <dbReference type="NCBI Taxonomy" id="92487"/>
    <lineage>
        <taxon>Bacteria</taxon>
        <taxon>Pseudomonadati</taxon>
        <taxon>Pseudomonadota</taxon>
        <taxon>Gammaproteobacteria</taxon>
        <taxon>Thiotrichales</taxon>
        <taxon>Thiotrichaceae</taxon>
        <taxon>Thiothrix</taxon>
    </lineage>
</organism>
<keyword evidence="3" id="KW-0815">Transposition</keyword>
<dbReference type="InterPro" id="IPR024431">
    <property type="entry name" value="InsA_HTH_dom"/>
</dbReference>
<evidence type="ECO:0000259" key="6">
    <source>
        <dbReference type="Pfam" id="PF12759"/>
    </source>
</evidence>
<reference evidence="7 8" key="1">
    <citation type="submission" date="2017-02" db="EMBL/GenBank/DDBJ databases">
        <authorList>
            <person name="Peterson S.W."/>
        </authorList>
    </citation>
    <scope>NUCLEOTIDE SEQUENCE [LARGE SCALE GENOMIC DNA]</scope>
    <source>
        <strain evidence="7 8">ATCC 49788</strain>
    </source>
</reference>
<sequence>MARIDVQCRYCNSELVYKHGYARSGEPRYRCRNGQRSFQMAYRYEGNTAGIPEKIVEMAMNGSGVRDTSRVLGVSITTVIAHLKKIKARQGQPATDSSGHGV</sequence>
<dbReference type="STRING" id="92487.SAMN02745130_00451"/>
<evidence type="ECO:0000256" key="4">
    <source>
        <dbReference type="ARBA" id="ARBA00023172"/>
    </source>
</evidence>
<evidence type="ECO:0000256" key="1">
    <source>
        <dbReference type="ARBA" id="ARBA00004091"/>
    </source>
</evidence>
<dbReference type="Proteomes" id="UP000190460">
    <property type="component" value="Unassembled WGS sequence"/>
</dbReference>
<protein>
    <submittedName>
        <fullName evidence="7">InsA N-terminal domain-containing protein</fullName>
    </submittedName>
</protein>
<name>A0A1T4VXY3_9GAMM</name>
<gene>
    <name evidence="7" type="ORF">SAMN02745130_00451</name>
</gene>
<dbReference type="Pfam" id="PF03811">
    <property type="entry name" value="Zn_ribbon_InsA"/>
    <property type="match status" value="1"/>
</dbReference>
<dbReference type="InterPro" id="IPR051252">
    <property type="entry name" value="IS1_transposase_InsA"/>
</dbReference>
<dbReference type="InterPro" id="IPR003220">
    <property type="entry name" value="InsA_N_dom_Znf"/>
</dbReference>
<dbReference type="EMBL" id="FUYB01000002">
    <property type="protein sequence ID" value="SKA69361.1"/>
    <property type="molecule type" value="Genomic_DNA"/>
</dbReference>
<dbReference type="PANTHER" id="PTHR47923">
    <property type="entry name" value="INSERTION ELEMENT IS1 1 PROTEIN INSA-RELATED"/>
    <property type="match status" value="1"/>
</dbReference>
<evidence type="ECO:0000256" key="2">
    <source>
        <dbReference type="ARBA" id="ARBA00006212"/>
    </source>
</evidence>
<proteinExistence type="inferred from homology"/>
<dbReference type="Pfam" id="PF12759">
    <property type="entry name" value="HTH_Tnp_IS1"/>
    <property type="match status" value="1"/>
</dbReference>
<evidence type="ECO:0000259" key="5">
    <source>
        <dbReference type="Pfam" id="PF03811"/>
    </source>
</evidence>